<protein>
    <submittedName>
        <fullName evidence="1">Uncharacterized protein</fullName>
    </submittedName>
</protein>
<dbReference type="EMBL" id="ASSQ01000025">
    <property type="protein sequence ID" value="EOS12864.1"/>
    <property type="molecule type" value="Genomic_DNA"/>
</dbReference>
<evidence type="ECO:0000313" key="2">
    <source>
        <dbReference type="Proteomes" id="UP000014140"/>
    </source>
</evidence>
<reference evidence="1 2" key="1">
    <citation type="submission" date="2013-04" db="EMBL/GenBank/DDBJ databases">
        <title>The Genome Sequence of Parabacteroides goldsteinii dnLKV18.</title>
        <authorList>
            <consortium name="The Broad Institute Genomics Platform"/>
            <consortium name="The Broad Institute Genome Sequencing Center for Infectious Disease"/>
            <person name="Earl A."/>
            <person name="Xavier R."/>
            <person name="Kuhn K."/>
            <person name="Stappenbeck T."/>
            <person name="Walker B."/>
            <person name="Young S."/>
            <person name="Zeng Q."/>
            <person name="Gargeya S."/>
            <person name="Fitzgerald M."/>
            <person name="Haas B."/>
            <person name="Abouelleil A."/>
            <person name="Allen A.W."/>
            <person name="Alvarado L."/>
            <person name="Arachchi H.M."/>
            <person name="Berlin A.M."/>
            <person name="Chapman S.B."/>
            <person name="Gainer-Dewar J."/>
            <person name="Goldberg J."/>
            <person name="Griggs A."/>
            <person name="Gujja S."/>
            <person name="Hansen M."/>
            <person name="Howarth C."/>
            <person name="Imamovic A."/>
            <person name="Ireland A."/>
            <person name="Larimer J."/>
            <person name="McCowan C."/>
            <person name="Murphy C."/>
            <person name="Pearson M."/>
            <person name="Poon T.W."/>
            <person name="Priest M."/>
            <person name="Roberts A."/>
            <person name="Saif S."/>
            <person name="Shea T."/>
            <person name="Sisk P."/>
            <person name="Sykes S."/>
            <person name="Wortman J."/>
            <person name="Nusbaum C."/>
            <person name="Birren B."/>
        </authorList>
    </citation>
    <scope>NUCLEOTIDE SEQUENCE [LARGE SCALE GENOMIC DNA]</scope>
    <source>
        <strain evidence="2">dnLKV18</strain>
    </source>
</reference>
<dbReference type="HOGENOM" id="CLU_3293604_0_0_10"/>
<organism evidence="1 2">
    <name type="scientific">Parabacteroides goldsteinii dnLKV18</name>
    <dbReference type="NCBI Taxonomy" id="1235789"/>
    <lineage>
        <taxon>Bacteria</taxon>
        <taxon>Pseudomonadati</taxon>
        <taxon>Bacteroidota</taxon>
        <taxon>Bacteroidia</taxon>
        <taxon>Bacteroidales</taxon>
        <taxon>Tannerellaceae</taxon>
        <taxon>Parabacteroides</taxon>
    </lineage>
</organism>
<evidence type="ECO:0000313" key="1">
    <source>
        <dbReference type="EMBL" id="EOS12864.1"/>
    </source>
</evidence>
<proteinExistence type="predicted"/>
<comment type="caution">
    <text evidence="1">The sequence shown here is derived from an EMBL/GenBank/DDBJ whole genome shotgun (WGS) entry which is preliminary data.</text>
</comment>
<accession>S0GEN3</accession>
<sequence length="40" mass="4698">MKTKLFICLFAFCISSCNYLDYDESDFLEKEAVFSSFKLT</sequence>
<dbReference type="AlphaFoldDB" id="S0GEN3"/>
<gene>
    <name evidence="1" type="ORF">C803_05369</name>
</gene>
<keyword evidence="2" id="KW-1185">Reference proteome</keyword>
<name>S0GEN3_9BACT</name>
<dbReference type="Proteomes" id="UP000014140">
    <property type="component" value="Unassembled WGS sequence"/>
</dbReference>